<keyword evidence="1" id="KW-1133">Transmembrane helix</keyword>
<evidence type="ECO:0000256" key="1">
    <source>
        <dbReference type="SAM" id="Phobius"/>
    </source>
</evidence>
<keyword evidence="1" id="KW-0472">Membrane</keyword>
<evidence type="ECO:0000313" key="2">
    <source>
        <dbReference type="EMBL" id="OGH75691.1"/>
    </source>
</evidence>
<name>A0A1F6MVQ5_9BACT</name>
<reference evidence="2 3" key="1">
    <citation type="journal article" date="2016" name="Nat. Commun.">
        <title>Thousands of microbial genomes shed light on interconnected biogeochemical processes in an aquifer system.</title>
        <authorList>
            <person name="Anantharaman K."/>
            <person name="Brown C.T."/>
            <person name="Hug L.A."/>
            <person name="Sharon I."/>
            <person name="Castelle C.J."/>
            <person name="Probst A.J."/>
            <person name="Thomas B.C."/>
            <person name="Singh A."/>
            <person name="Wilkins M.J."/>
            <person name="Karaoz U."/>
            <person name="Brodie E.L."/>
            <person name="Williams K.H."/>
            <person name="Hubbard S.S."/>
            <person name="Banfield J.F."/>
        </authorList>
    </citation>
    <scope>NUCLEOTIDE SEQUENCE [LARGE SCALE GENOMIC DNA]</scope>
</reference>
<dbReference type="EMBL" id="MFQN01000004">
    <property type="protein sequence ID" value="OGH75691.1"/>
    <property type="molecule type" value="Genomic_DNA"/>
</dbReference>
<accession>A0A1F6MVQ5</accession>
<dbReference type="Proteomes" id="UP000178347">
    <property type="component" value="Unassembled WGS sequence"/>
</dbReference>
<comment type="caution">
    <text evidence="2">The sequence shown here is derived from an EMBL/GenBank/DDBJ whole genome shotgun (WGS) entry which is preliminary data.</text>
</comment>
<organism evidence="2 3">
    <name type="scientific">Candidatus Magasanikbacteria bacterium RIFCSPLOWO2_12_FULL_43_12</name>
    <dbReference type="NCBI Taxonomy" id="1798692"/>
    <lineage>
        <taxon>Bacteria</taxon>
        <taxon>Candidatus Magasanikiibacteriota</taxon>
    </lineage>
</organism>
<keyword evidence="1" id="KW-0812">Transmembrane</keyword>
<protein>
    <submittedName>
        <fullName evidence="2">Uncharacterized protein</fullName>
    </submittedName>
</protein>
<dbReference type="STRING" id="1798692.A3G00_04340"/>
<feature type="transmembrane region" description="Helical" evidence="1">
    <location>
        <begin position="53"/>
        <end position="80"/>
    </location>
</feature>
<sequence>METVKCNYWRCANRIGLFLAILFALCFVFHYIRPVDAELRVKLFQMTFFRFSGMNFVSFILGLVQSYIYAYIGLGVWFLVGCCFKSGVECEHK</sequence>
<evidence type="ECO:0000313" key="3">
    <source>
        <dbReference type="Proteomes" id="UP000178347"/>
    </source>
</evidence>
<dbReference type="AlphaFoldDB" id="A0A1F6MVQ5"/>
<proteinExistence type="predicted"/>
<gene>
    <name evidence="2" type="ORF">A3G00_04340</name>
</gene>
<feature type="transmembrane region" description="Helical" evidence="1">
    <location>
        <begin position="12"/>
        <end position="32"/>
    </location>
</feature>